<reference evidence="3" key="1">
    <citation type="journal article" date="2019" name="Int. J. Syst. Evol. Microbiol.">
        <title>The Global Catalogue of Microorganisms (GCM) 10K type strain sequencing project: providing services to taxonomists for standard genome sequencing and annotation.</title>
        <authorList>
            <consortium name="The Broad Institute Genomics Platform"/>
            <consortium name="The Broad Institute Genome Sequencing Center for Infectious Disease"/>
            <person name="Wu L."/>
            <person name="Ma J."/>
        </authorList>
    </citation>
    <scope>NUCLEOTIDE SEQUENCE [LARGE SCALE GENOMIC DNA]</scope>
    <source>
        <strain evidence="3">CCM 8931</strain>
    </source>
</reference>
<comment type="caution">
    <text evidence="2">The sequence shown here is derived from an EMBL/GenBank/DDBJ whole genome shotgun (WGS) entry which is preliminary data.</text>
</comment>
<sequence>MLKRTNPSHAGFVMAETMISLSILTSVLLFWGNMEVMMQQHERRLVRTVHSERIQYEKYQLSVPAVSRRLKYVK</sequence>
<organism evidence="2 3">
    <name type="scientific">Lactiplantibacillus songbeiensis</name>
    <dbReference type="NCBI Taxonomy" id="2559920"/>
    <lineage>
        <taxon>Bacteria</taxon>
        <taxon>Bacillati</taxon>
        <taxon>Bacillota</taxon>
        <taxon>Bacilli</taxon>
        <taxon>Lactobacillales</taxon>
        <taxon>Lactobacillaceae</taxon>
        <taxon>Lactiplantibacillus</taxon>
    </lineage>
</organism>
<dbReference type="EMBL" id="JBHTOJ010000039">
    <property type="protein sequence ID" value="MFD1421409.1"/>
    <property type="molecule type" value="Genomic_DNA"/>
</dbReference>
<accession>A0ABW4C4V6</accession>
<evidence type="ECO:0000313" key="3">
    <source>
        <dbReference type="Proteomes" id="UP001597188"/>
    </source>
</evidence>
<protein>
    <submittedName>
        <fullName evidence="2">Uncharacterized protein</fullName>
    </submittedName>
</protein>
<keyword evidence="1" id="KW-1133">Transmembrane helix</keyword>
<feature type="transmembrane region" description="Helical" evidence="1">
    <location>
        <begin position="12"/>
        <end position="34"/>
    </location>
</feature>
<gene>
    <name evidence="2" type="ORF">ACFQ5L_10705</name>
</gene>
<keyword evidence="3" id="KW-1185">Reference proteome</keyword>
<dbReference type="RefSeq" id="WP_137636117.1">
    <property type="nucleotide sequence ID" value="NZ_BJDL01000033.1"/>
</dbReference>
<name>A0ABW4C4V6_9LACO</name>
<keyword evidence="1" id="KW-0472">Membrane</keyword>
<evidence type="ECO:0000313" key="2">
    <source>
        <dbReference type="EMBL" id="MFD1421409.1"/>
    </source>
</evidence>
<keyword evidence="1" id="KW-0812">Transmembrane</keyword>
<evidence type="ECO:0000256" key="1">
    <source>
        <dbReference type="SAM" id="Phobius"/>
    </source>
</evidence>
<proteinExistence type="predicted"/>
<dbReference type="Proteomes" id="UP001597188">
    <property type="component" value="Unassembled WGS sequence"/>
</dbReference>